<reference evidence="6 7" key="1">
    <citation type="submission" date="2020-12" db="EMBL/GenBank/DDBJ databases">
        <title>Concerted genomic and epigenomic changes stabilize Arabidopsis allopolyploids.</title>
        <authorList>
            <person name="Chen Z."/>
        </authorList>
    </citation>
    <scope>NUCLEOTIDE SEQUENCE [LARGE SCALE GENOMIC DNA]</scope>
    <source>
        <strain evidence="6">As9502</strain>
        <tissue evidence="6">Leaf</tissue>
    </source>
</reference>
<feature type="region of interest" description="Disordered" evidence="1">
    <location>
        <begin position="299"/>
        <end position="368"/>
    </location>
</feature>
<feature type="domain" description="Retrovirus-related Pol polyprotein from transposon TNT 1-94-like beta-barrel" evidence="5">
    <location>
        <begin position="400"/>
        <end position="480"/>
    </location>
</feature>
<dbReference type="InterPro" id="IPR013103">
    <property type="entry name" value="RVT_2"/>
</dbReference>
<keyword evidence="6" id="KW-0548">Nucleotidyltransferase</keyword>
<dbReference type="OrthoDB" id="1000085at2759"/>
<feature type="domain" description="Reverse transcriptase Ty1/copia-type" evidence="2">
    <location>
        <begin position="649"/>
        <end position="712"/>
    </location>
</feature>
<organism evidence="6 7">
    <name type="scientific">Arabidopsis suecica</name>
    <name type="common">Swedish thale-cress</name>
    <name type="synonym">Cardaminopsis suecica</name>
    <dbReference type="NCBI Taxonomy" id="45249"/>
    <lineage>
        <taxon>Eukaryota</taxon>
        <taxon>Viridiplantae</taxon>
        <taxon>Streptophyta</taxon>
        <taxon>Embryophyta</taxon>
        <taxon>Tracheophyta</taxon>
        <taxon>Spermatophyta</taxon>
        <taxon>Magnoliopsida</taxon>
        <taxon>eudicotyledons</taxon>
        <taxon>Gunneridae</taxon>
        <taxon>Pentapetalae</taxon>
        <taxon>rosids</taxon>
        <taxon>malvids</taxon>
        <taxon>Brassicales</taxon>
        <taxon>Brassicaceae</taxon>
        <taxon>Camelineae</taxon>
        <taxon>Arabidopsis</taxon>
    </lineage>
</organism>
<dbReference type="InterPro" id="IPR025314">
    <property type="entry name" value="DUF4219"/>
</dbReference>
<accession>A0A8T2FAA2</accession>
<feature type="compositionally biased region" description="Basic and acidic residues" evidence="1">
    <location>
        <begin position="318"/>
        <end position="329"/>
    </location>
</feature>
<evidence type="ECO:0000259" key="5">
    <source>
        <dbReference type="Pfam" id="PF22936"/>
    </source>
</evidence>
<dbReference type="Pfam" id="PF22936">
    <property type="entry name" value="Pol_BBD"/>
    <property type="match status" value="1"/>
</dbReference>
<dbReference type="PANTHER" id="PTHR35317">
    <property type="entry name" value="OS04G0629600 PROTEIN"/>
    <property type="match status" value="1"/>
</dbReference>
<evidence type="ECO:0000313" key="6">
    <source>
        <dbReference type="EMBL" id="KAG7633158.1"/>
    </source>
</evidence>
<protein>
    <submittedName>
        <fullName evidence="6">Reverse transcriptase RNA-dependent DNA polymerase</fullName>
    </submittedName>
</protein>
<keyword evidence="7" id="KW-1185">Reference proteome</keyword>
<comment type="caution">
    <text evidence="6">The sequence shown here is derived from an EMBL/GenBank/DDBJ whole genome shotgun (WGS) entry which is preliminary data.</text>
</comment>
<dbReference type="PANTHER" id="PTHR35317:SF44">
    <property type="entry name" value="RNA-DIRECTED DNA POLYMERASE"/>
    <property type="match status" value="1"/>
</dbReference>
<dbReference type="InterPro" id="IPR054722">
    <property type="entry name" value="PolX-like_BBD"/>
</dbReference>
<dbReference type="Proteomes" id="UP000694251">
    <property type="component" value="Chromosome 3"/>
</dbReference>
<evidence type="ECO:0000259" key="4">
    <source>
        <dbReference type="Pfam" id="PF13976"/>
    </source>
</evidence>
<evidence type="ECO:0000259" key="2">
    <source>
        <dbReference type="Pfam" id="PF07727"/>
    </source>
</evidence>
<dbReference type="InterPro" id="IPR025724">
    <property type="entry name" value="GAG-pre-integrase_dom"/>
</dbReference>
<gene>
    <name evidence="6" type="ORF">ISN44_As03g034030</name>
</gene>
<evidence type="ECO:0000313" key="7">
    <source>
        <dbReference type="Proteomes" id="UP000694251"/>
    </source>
</evidence>
<dbReference type="AlphaFoldDB" id="A0A8T2FAA2"/>
<evidence type="ECO:0000259" key="3">
    <source>
        <dbReference type="Pfam" id="PF13961"/>
    </source>
</evidence>
<evidence type="ECO:0000256" key="1">
    <source>
        <dbReference type="SAM" id="MobiDB-lite"/>
    </source>
</evidence>
<dbReference type="Pfam" id="PF14223">
    <property type="entry name" value="Retrotran_gag_2"/>
    <property type="match status" value="1"/>
</dbReference>
<feature type="domain" description="GAG-pre-integrase" evidence="4">
    <location>
        <begin position="508"/>
        <end position="575"/>
    </location>
</feature>
<name>A0A8T2FAA2_ARASU</name>
<dbReference type="Pfam" id="PF13976">
    <property type="entry name" value="gag_pre-integrs"/>
    <property type="match status" value="1"/>
</dbReference>
<dbReference type="Pfam" id="PF13961">
    <property type="entry name" value="DUF4219"/>
    <property type="match status" value="1"/>
</dbReference>
<feature type="domain" description="DUF4219" evidence="3">
    <location>
        <begin position="126"/>
        <end position="152"/>
    </location>
</feature>
<keyword evidence="6" id="KW-0695">RNA-directed DNA polymerase</keyword>
<proteinExistence type="predicted"/>
<dbReference type="Pfam" id="PF07727">
    <property type="entry name" value="RVT_2"/>
    <property type="match status" value="1"/>
</dbReference>
<sequence length="851" mass="95845">MIPIPLGNAIHEIRCPNGSIATSQEDIKSEAVRFFEDFMTRKQVDFEDIPKDQIDDLLEFRCSVSEHDDLVNQFSEEEIQAVLLRWRSTHDPQDIMGEITETSNTALAKVNEGGGGGSSSLKCPMLNSINYTVWSMKMSILLQVHKVWDIIEEPSDNNEKNVMAIALLFQSIPESLTLQVGKLKTAKQVWEAIQSKHLGAERVKEARLQTLMAEFDRIKMKDNETINEFPGRLSEISSKSASLGETIEEPKLVKKFLKSLPRKKYIHIVAALKQVLDLKKTSFEDITGRLKVYEERITDEEEVQDDEGKLKYANSDSHTSHEQGSEYRGRGRGGRSYGRGRGQGRYNEGRDTSRLQETQEDEAKSTAEADELMIHEVVYLNEEKVVPSKFDASNGGDNIWYLDNGASNHMTGNRSYFTSLDQSITGKVRFDDDSRIDIKGKGMIEFIDRNGEQRKMVDVYFIPELKSNIISLGQATKAGCDVRMKGEDLTMHDRDGKLLVKAVRSKNRLYKVSMGIKDTMCLYSTTPIDSSRWHARLGHINHETMKSMVKGELVVEITLANFESNVCGSCLLGKQTRQVFPQATMFRATKALELSHGDLCGPITPNTLAGNKYVFVLIDDFTRYMWTIMLKEKNETFGKFKKFKSLVEQVLNFKTEMALKFEMSDLGRVTYYLGIEVCQNKEGITLSQRRYALKILEEAGMAECNLVHTPMEAGLNLSKAPKEEDIDATSDRRNVGCLRYLLHTRSDLSFCVGVLRSDSSHNVDEDDGKSTTGHVFNFGGSPISWCSQKQNVAALSSCEAEFMAGTEAAKQAIWLQELIEEITGSTCERVMILIDNKSAIALSKIRCSTDV</sequence>
<feature type="compositionally biased region" description="Gly residues" evidence="1">
    <location>
        <begin position="334"/>
        <end position="343"/>
    </location>
</feature>
<dbReference type="GO" id="GO:0003964">
    <property type="term" value="F:RNA-directed DNA polymerase activity"/>
    <property type="evidence" value="ECO:0007669"/>
    <property type="project" value="UniProtKB-KW"/>
</dbReference>
<dbReference type="CDD" id="cd09272">
    <property type="entry name" value="RNase_HI_RT_Ty1"/>
    <property type="match status" value="1"/>
</dbReference>
<keyword evidence="6" id="KW-0808">Transferase</keyword>
<dbReference type="EMBL" id="JAEFBJ010000003">
    <property type="protein sequence ID" value="KAG7633158.1"/>
    <property type="molecule type" value="Genomic_DNA"/>
</dbReference>